<proteinExistence type="predicted"/>
<dbReference type="Proteomes" id="UP000249915">
    <property type="component" value="Unassembled WGS sequence"/>
</dbReference>
<protein>
    <submittedName>
        <fullName evidence="1">Uncharacterized protein</fullName>
    </submittedName>
</protein>
<name>A0A2V4BBG9_9PSEU</name>
<sequence length="503" mass="54672">MSRRALGVAGLLALLAFGTWMAWSFVIDDAFITFRYSEHLAQGHGPVWNVGGDPVEGFTNFGWMAWHALAAWLEFDPVIVAKVTSLVLAVLILVLLLRATEGAGSVVATLAFVLFVPTYFHLAGGLETVAFAAVVLRAAIVGTRVIEGERVWDWEPPVLLLVAGLLRPEGVLATLPAVAVWFWYERDRPGPKRWLVAAAVAGLGYFVWRWVYYGHPLPNTFYVKFGNLDAGLVWTQDTLLLFAPLLLLTLSLLVWRDTRLHGLLLLGTVLATGATYALSGPTMDYLARFAYHAFPVLCLGAGLAVARFGPRWLAAVAGVAAVGWVAVLGARLPGLPVIANYGVDLHRAHMAIGEGLARANADVPAEFRTLAVSDAGAIPYLSDWRSIDYLGLNDEAIAHGADPTDVVRRAQPMVIVVTSNGPQVPPVKYGMRVREVTAGYTHVAGVRMREDYWQHVFVVRGWAPGVGAAINASVSEAQRTYDPGRYELTINRWLDRLSGRSGS</sequence>
<gene>
    <name evidence="1" type="ORF">BAY60_05950</name>
</gene>
<comment type="caution">
    <text evidence="1">The sequence shown here is derived from an EMBL/GenBank/DDBJ whole genome shotgun (WGS) entry which is preliminary data.</text>
</comment>
<evidence type="ECO:0000313" key="1">
    <source>
        <dbReference type="EMBL" id="PXY31872.1"/>
    </source>
</evidence>
<dbReference type="AlphaFoldDB" id="A0A2V4BBG9"/>
<dbReference type="RefSeq" id="WP_112279908.1">
    <property type="nucleotide sequence ID" value="NZ_MASW01000001.1"/>
</dbReference>
<keyword evidence="2" id="KW-1185">Reference proteome</keyword>
<organism evidence="1 2">
    <name type="scientific">Prauserella muralis</name>
    <dbReference type="NCBI Taxonomy" id="588067"/>
    <lineage>
        <taxon>Bacteria</taxon>
        <taxon>Bacillati</taxon>
        <taxon>Actinomycetota</taxon>
        <taxon>Actinomycetes</taxon>
        <taxon>Pseudonocardiales</taxon>
        <taxon>Pseudonocardiaceae</taxon>
        <taxon>Prauserella</taxon>
    </lineage>
</organism>
<dbReference type="OrthoDB" id="5492344at2"/>
<dbReference type="EMBL" id="MASW01000001">
    <property type="protein sequence ID" value="PXY31872.1"/>
    <property type="molecule type" value="Genomic_DNA"/>
</dbReference>
<reference evidence="1 2" key="1">
    <citation type="submission" date="2016-07" db="EMBL/GenBank/DDBJ databases">
        <title>Draft genome sequence of Prauserella muralis DSM 45305, isolated from a mould-covered wall in an indoor environment.</title>
        <authorList>
            <person name="Ruckert C."/>
            <person name="Albersmeier A."/>
            <person name="Jiang C.-L."/>
            <person name="Jiang Y."/>
            <person name="Kalinowski J."/>
            <person name="Schneider O."/>
            <person name="Winkler A."/>
            <person name="Zotchev S.B."/>
        </authorList>
    </citation>
    <scope>NUCLEOTIDE SEQUENCE [LARGE SCALE GENOMIC DNA]</scope>
    <source>
        <strain evidence="1 2">DSM 45305</strain>
    </source>
</reference>
<evidence type="ECO:0000313" key="2">
    <source>
        <dbReference type="Proteomes" id="UP000249915"/>
    </source>
</evidence>
<accession>A0A2V4BBG9</accession>